<feature type="domain" description="Nucleolar GTP-binding protein 1 Rossman-fold" evidence="1">
    <location>
        <begin position="45"/>
        <end position="95"/>
    </location>
</feature>
<dbReference type="EMBL" id="JAPFFK010000018">
    <property type="protein sequence ID" value="KAJ6692019.1"/>
    <property type="molecule type" value="Genomic_DNA"/>
</dbReference>
<organism evidence="2 3">
    <name type="scientific">Salix purpurea</name>
    <name type="common">Purple osier willow</name>
    <dbReference type="NCBI Taxonomy" id="77065"/>
    <lineage>
        <taxon>Eukaryota</taxon>
        <taxon>Viridiplantae</taxon>
        <taxon>Streptophyta</taxon>
        <taxon>Embryophyta</taxon>
        <taxon>Tracheophyta</taxon>
        <taxon>Spermatophyta</taxon>
        <taxon>Magnoliopsida</taxon>
        <taxon>eudicotyledons</taxon>
        <taxon>Gunneridae</taxon>
        <taxon>Pentapetalae</taxon>
        <taxon>rosids</taxon>
        <taxon>fabids</taxon>
        <taxon>Malpighiales</taxon>
        <taxon>Salicaceae</taxon>
        <taxon>Saliceae</taxon>
        <taxon>Salix</taxon>
    </lineage>
</organism>
<proteinExistence type="predicted"/>
<dbReference type="InterPro" id="IPR027417">
    <property type="entry name" value="P-loop_NTPase"/>
</dbReference>
<dbReference type="Gene3D" id="3.40.50.300">
    <property type="entry name" value="P-loop containing nucleotide triphosphate hydrolases"/>
    <property type="match status" value="1"/>
</dbReference>
<dbReference type="PANTHER" id="PTHR45759">
    <property type="entry name" value="NUCLEOLAR GTP-BINDING PROTEIN 1"/>
    <property type="match status" value="1"/>
</dbReference>
<dbReference type="Pfam" id="PF06858">
    <property type="entry name" value="NOG1"/>
    <property type="match status" value="1"/>
</dbReference>
<comment type="caution">
    <text evidence="2">The sequence shown here is derived from an EMBL/GenBank/DDBJ whole genome shotgun (WGS) entry which is preliminary data.</text>
</comment>
<accession>A0A9Q0PPB9</accession>
<gene>
    <name evidence="2" type="ORF">OIU79_013894</name>
</gene>
<keyword evidence="3" id="KW-1185">Reference proteome</keyword>
<reference evidence="2" key="1">
    <citation type="submission" date="2022-11" db="EMBL/GenBank/DDBJ databases">
        <authorList>
            <person name="Hyden B.L."/>
            <person name="Feng K."/>
            <person name="Yates T."/>
            <person name="Jawdy S."/>
            <person name="Smart L.B."/>
            <person name="Muchero W."/>
        </authorList>
    </citation>
    <scope>NUCLEOTIDE SEQUENCE</scope>
    <source>
        <tissue evidence="2">Shoot tip</tissue>
    </source>
</reference>
<protein>
    <submittedName>
        <fullName evidence="2">NUCLEOLAR GTP-BINDING PROTEIN 1</fullName>
    </submittedName>
</protein>
<evidence type="ECO:0000259" key="1">
    <source>
        <dbReference type="Pfam" id="PF06858"/>
    </source>
</evidence>
<dbReference type="Proteomes" id="UP001151532">
    <property type="component" value="Chromosome 9"/>
</dbReference>
<dbReference type="InterPro" id="IPR010674">
    <property type="entry name" value="NOG1_Rossman_fold_dom"/>
</dbReference>
<dbReference type="AlphaFoldDB" id="A0A9Q0PPB9"/>
<dbReference type="GO" id="GO:0005525">
    <property type="term" value="F:GTP binding"/>
    <property type="evidence" value="ECO:0007669"/>
    <property type="project" value="InterPro"/>
</dbReference>
<dbReference type="OrthoDB" id="1646949at2759"/>
<evidence type="ECO:0000313" key="3">
    <source>
        <dbReference type="Proteomes" id="UP001151532"/>
    </source>
</evidence>
<reference evidence="2" key="2">
    <citation type="journal article" date="2023" name="Int. J. Mol. Sci.">
        <title>De Novo Assembly and Annotation of 11 Diverse Shrub Willow (Salix) Genomes Reveals Novel Gene Organization in Sex-Linked Regions.</title>
        <authorList>
            <person name="Hyden B."/>
            <person name="Feng K."/>
            <person name="Yates T.B."/>
            <person name="Jawdy S."/>
            <person name="Cereghino C."/>
            <person name="Smart L.B."/>
            <person name="Muchero W."/>
        </authorList>
    </citation>
    <scope>NUCLEOTIDE SEQUENCE</scope>
    <source>
        <tissue evidence="2">Shoot tip</tissue>
    </source>
</reference>
<sequence length="155" mass="17109">MLGRALSSSRSPGQMWMLNLMHSLPSDRYTDRPFEDRNIILMCRITAMAHLGAAVLFFLDVSVSCGYSIAQQAALFHSIKSLFMNKPLTIVCDKTGLQSLEGISEEDMKLVMEIKSEATRTLAAQEGEATIDADVLLTMSILIDPTRSSCSLIDF</sequence>
<evidence type="ECO:0000313" key="2">
    <source>
        <dbReference type="EMBL" id="KAJ6692019.1"/>
    </source>
</evidence>
<name>A0A9Q0PPB9_SALPP</name>